<dbReference type="AlphaFoldDB" id="A0A3B6DL63"/>
<dbReference type="GO" id="GO:0005635">
    <property type="term" value="C:nuclear envelope"/>
    <property type="evidence" value="ECO:0000318"/>
    <property type="project" value="GO_Central"/>
</dbReference>
<reference evidence="2" key="2">
    <citation type="submission" date="2018-10" db="UniProtKB">
        <authorList>
            <consortium name="EnsemblPlants"/>
        </authorList>
    </citation>
    <scope>IDENTIFICATION</scope>
</reference>
<feature type="region of interest" description="Disordered" evidence="1">
    <location>
        <begin position="503"/>
        <end position="622"/>
    </location>
</feature>
<accession>A0A3B6DL63</accession>
<feature type="region of interest" description="Disordered" evidence="1">
    <location>
        <begin position="144"/>
        <end position="204"/>
    </location>
</feature>
<feature type="compositionally biased region" description="Basic and acidic residues" evidence="1">
    <location>
        <begin position="148"/>
        <end position="163"/>
    </location>
</feature>
<protein>
    <submittedName>
        <fullName evidence="2">Uncharacterized protein</fullName>
    </submittedName>
</protein>
<dbReference type="GO" id="GO:0071763">
    <property type="term" value="P:nuclear membrane organization"/>
    <property type="evidence" value="ECO:0000318"/>
    <property type="project" value="GO_Central"/>
</dbReference>
<dbReference type="Gramene" id="TraesCS2D02G504000.2">
    <property type="protein sequence ID" value="TraesCS2D02G504000.2"/>
    <property type="gene ID" value="TraesCS2D02G504000"/>
</dbReference>
<dbReference type="GeneID" id="123054865"/>
<evidence type="ECO:0000313" key="2">
    <source>
        <dbReference type="EnsemblPlants" id="TraesCS2D02G504000.2"/>
    </source>
</evidence>
<feature type="region of interest" description="Disordered" evidence="1">
    <location>
        <begin position="327"/>
        <end position="370"/>
    </location>
</feature>
<dbReference type="Gramene" id="TraesLDM2D03G01277710.2">
    <property type="protein sequence ID" value="TraesLDM2D03G01277710.2"/>
    <property type="gene ID" value="TraesLDM2D03G01277710"/>
</dbReference>
<name>A0A3B6DL63_WHEAT</name>
<gene>
    <name evidence="2" type="primary">LOC123054865</name>
</gene>
<dbReference type="PANTHER" id="PTHR33416">
    <property type="entry name" value="NUCLEAR PORE COMPLEX PROTEIN NUP1"/>
    <property type="match status" value="1"/>
</dbReference>
<feature type="compositionally biased region" description="Polar residues" evidence="1">
    <location>
        <begin position="511"/>
        <end position="523"/>
    </location>
</feature>
<feature type="compositionally biased region" description="Acidic residues" evidence="1">
    <location>
        <begin position="75"/>
        <end position="95"/>
    </location>
</feature>
<dbReference type="OrthoDB" id="666185at2759"/>
<keyword evidence="3" id="KW-1185">Reference proteome</keyword>
<dbReference type="Proteomes" id="UP000019116">
    <property type="component" value="Chromosome 2D"/>
</dbReference>
<dbReference type="RefSeq" id="XP_044334667.1">
    <property type="nucleotide sequence ID" value="XM_044478732.1"/>
</dbReference>
<dbReference type="Gramene" id="TraesNOR2D03G01293190.2">
    <property type="protein sequence ID" value="TraesNOR2D03G01293190.2"/>
    <property type="gene ID" value="TraesNOR2D03G01293190"/>
</dbReference>
<feature type="compositionally biased region" description="Low complexity" evidence="1">
    <location>
        <begin position="182"/>
        <end position="193"/>
    </location>
</feature>
<feature type="compositionally biased region" description="Low complexity" evidence="1">
    <location>
        <begin position="561"/>
        <end position="576"/>
    </location>
</feature>
<feature type="region of interest" description="Disordered" evidence="1">
    <location>
        <begin position="263"/>
        <end position="289"/>
    </location>
</feature>
<evidence type="ECO:0000256" key="1">
    <source>
        <dbReference type="SAM" id="MobiDB-lite"/>
    </source>
</evidence>
<organism evidence="2">
    <name type="scientific">Triticum aestivum</name>
    <name type="common">Wheat</name>
    <dbReference type="NCBI Taxonomy" id="4565"/>
    <lineage>
        <taxon>Eukaryota</taxon>
        <taxon>Viridiplantae</taxon>
        <taxon>Streptophyta</taxon>
        <taxon>Embryophyta</taxon>
        <taxon>Tracheophyta</taxon>
        <taxon>Spermatophyta</taxon>
        <taxon>Magnoliopsida</taxon>
        <taxon>Liliopsida</taxon>
        <taxon>Poales</taxon>
        <taxon>Poaceae</taxon>
        <taxon>BOP clade</taxon>
        <taxon>Pooideae</taxon>
        <taxon>Triticodae</taxon>
        <taxon>Triticeae</taxon>
        <taxon>Triticinae</taxon>
        <taxon>Triticum</taxon>
    </lineage>
</organism>
<dbReference type="EnsemblPlants" id="TraesCS2D02G504000.2">
    <property type="protein sequence ID" value="TraesCS2D02G504000.2"/>
    <property type="gene ID" value="TraesCS2D02G504000"/>
</dbReference>
<evidence type="ECO:0000313" key="3">
    <source>
        <dbReference type="Proteomes" id="UP000019116"/>
    </source>
</evidence>
<feature type="compositionally biased region" description="Basic and acidic residues" evidence="1">
    <location>
        <begin position="579"/>
        <end position="606"/>
    </location>
</feature>
<proteinExistence type="predicted"/>
<dbReference type="Gramene" id="TraesSTA2D03G01265590.2">
    <property type="protein sequence ID" value="TraesSTA2D03G01265590.2"/>
    <property type="gene ID" value="TraesSTA2D03G01265590"/>
</dbReference>
<dbReference type="STRING" id="4565.A0A3B6DL63"/>
<feature type="compositionally biased region" description="Basic residues" evidence="1">
    <location>
        <begin position="609"/>
        <end position="622"/>
    </location>
</feature>
<sequence>MASLFRARRRRSPEDEGDDGDGSGSGRGKRRRLSPEEGALVPAEAGRSPGWLSTIVTGAKRVISSVLFSSSEEQASGDEEEEEEEDGSEQDSDGNEDTRNTHGTIVPYSESKLAIEEMVMKETFSRDECDKMVKLLQSRVADSAFPEAYEHGTPKETPSRNGHDFTGAWRSLNRNRNGPGSGPFFSTGPGNFSPGPPLQASPELCSAAVMEAKKWLEEKRQGFGSKPEDHGPCTLNTDVLNADLKSDKGSPVDLARSYMQSLPPWQSPLLGSRRFKSPPSGGVHINDEEGSKYFSSSKVDTKENFISSSNFWENFDLRRDHIRFSETAEASKSRHHGTTSRLFDNGVSILSPGTRDEVGQPVQGYQGSDKVAAAAPANECSLPISPTKDGNHGAVDSVDPAPKDSGNLVQECHAASVHPDEVPQGNADEVPHGKPVPLTSATEEAADQSGDKSVPAEPEIHEELHMNSTSATTIHAYDGFADYGTVPESRAKVAAPQIRMSLRSLKKKVHTSLNGPTKKTSANGLLDRSDGNSGIESSGNDNPSCTNSSSAVPPNNKEFINSAADASADNSVDNGARTVSEKPADGKSVENDAGKDSVEPVKEDPKPTYVRRGRKRAARRAS</sequence>
<feature type="region of interest" description="Disordered" evidence="1">
    <location>
        <begin position="382"/>
        <end position="469"/>
    </location>
</feature>
<feature type="region of interest" description="Disordered" evidence="1">
    <location>
        <begin position="1"/>
        <end position="51"/>
    </location>
</feature>
<feature type="compositionally biased region" description="Polar residues" evidence="1">
    <location>
        <begin position="531"/>
        <end position="553"/>
    </location>
</feature>
<reference evidence="2" key="1">
    <citation type="submission" date="2018-08" db="EMBL/GenBank/DDBJ databases">
        <authorList>
            <person name="Rossello M."/>
        </authorList>
    </citation>
    <scope>NUCLEOTIDE SEQUENCE [LARGE SCALE GENOMIC DNA]</scope>
    <source>
        <strain evidence="2">cv. Chinese Spring</strain>
    </source>
</reference>
<dbReference type="Gramene" id="TraesPARA_EIv1.0_0746600.2">
    <property type="protein sequence ID" value="TraesPARA_EIv1.0_0746600.2.CDS"/>
    <property type="gene ID" value="TraesPARA_EIv1.0_0746600"/>
</dbReference>
<dbReference type="PANTHER" id="PTHR33416:SF37">
    <property type="entry name" value="OS04G0655600 PROTEIN"/>
    <property type="match status" value="1"/>
</dbReference>
<feature type="compositionally biased region" description="Basic residues" evidence="1">
    <location>
        <begin position="1"/>
        <end position="11"/>
    </location>
</feature>
<dbReference type="Gramene" id="TraesCS2D03G1123200.1">
    <property type="protein sequence ID" value="TraesCS2D03G1123200.1.CDS"/>
    <property type="gene ID" value="TraesCS2D03G1123200"/>
</dbReference>
<feature type="region of interest" description="Disordered" evidence="1">
    <location>
        <begin position="68"/>
        <end position="109"/>
    </location>
</feature>